<name>A0A9X2H314_9HYPH</name>
<dbReference type="GO" id="GO:0016746">
    <property type="term" value="F:acyltransferase activity"/>
    <property type="evidence" value="ECO:0007669"/>
    <property type="project" value="UniProtKB-KW"/>
</dbReference>
<dbReference type="AlphaFoldDB" id="A0A9X2H314"/>
<dbReference type="CDD" id="cd07983">
    <property type="entry name" value="LPLAT_DUF374-like"/>
    <property type="match status" value="1"/>
</dbReference>
<proteinExistence type="predicted"/>
<dbReference type="InterPro" id="IPR007172">
    <property type="entry name" value="DUF374"/>
</dbReference>
<reference evidence="2" key="1">
    <citation type="submission" date="2022-03" db="EMBL/GenBank/DDBJ databases">
        <title>Aurantimonas Liuensis sp. Nov., isolated from the hadal seawater of the Mariana Trench.</title>
        <authorList>
            <person name="Liu R."/>
        </authorList>
    </citation>
    <scope>NUCLEOTIDE SEQUENCE</scope>
    <source>
        <strain evidence="2">LRZ36</strain>
    </source>
</reference>
<organism evidence="2 3">
    <name type="scientific">Aurantimonas marianensis</name>
    <dbReference type="NCBI Taxonomy" id="2920428"/>
    <lineage>
        <taxon>Bacteria</taxon>
        <taxon>Pseudomonadati</taxon>
        <taxon>Pseudomonadota</taxon>
        <taxon>Alphaproteobacteria</taxon>
        <taxon>Hyphomicrobiales</taxon>
        <taxon>Aurantimonadaceae</taxon>
        <taxon>Aurantimonas</taxon>
    </lineage>
</organism>
<keyword evidence="2" id="KW-0012">Acyltransferase</keyword>
<keyword evidence="2" id="KW-0808">Transferase</keyword>
<comment type="caution">
    <text evidence="2">The sequence shown here is derived from an EMBL/GenBank/DDBJ whole genome shotgun (WGS) entry which is preliminary data.</text>
</comment>
<evidence type="ECO:0000313" key="2">
    <source>
        <dbReference type="EMBL" id="MCP3054352.1"/>
    </source>
</evidence>
<evidence type="ECO:0000259" key="1">
    <source>
        <dbReference type="Pfam" id="PF04028"/>
    </source>
</evidence>
<dbReference type="RefSeq" id="WP_253963225.1">
    <property type="nucleotide sequence ID" value="NZ_JALHBS010000023.1"/>
</dbReference>
<feature type="domain" description="DUF374" evidence="1">
    <location>
        <begin position="91"/>
        <end position="164"/>
    </location>
</feature>
<evidence type="ECO:0000313" key="3">
    <source>
        <dbReference type="Proteomes" id="UP001155220"/>
    </source>
</evidence>
<keyword evidence="3" id="KW-1185">Reference proteome</keyword>
<dbReference type="EMBL" id="JALHBS010000023">
    <property type="protein sequence ID" value="MCP3054352.1"/>
    <property type="molecule type" value="Genomic_DNA"/>
</dbReference>
<sequence length="258" mass="27764">MAGETAHHTAPLKRSWLQEWQRRWRRTGRAVLRSRLATVVAGAAIYHGLCFVRATQKEAPGSSDWARILDEEHPAIVGLWHGQHLLAPFFRPSKLPYAALLSRNADAEINAMIVERFGIATVRGSGGRTGPVGSGKGGARALIALRRFLANGFGVCMIADVPKGTPRKAGLGIVTLARITGRPVLPSAAVTSRRYVVASSWDKTTIPLPFGRIAVVVGAPISVPADADDAMMESKRHEITRAIEAANEAAERLVRDAS</sequence>
<protein>
    <submittedName>
        <fullName evidence="2">Lysophospholipid acyltransferase family protein</fullName>
    </submittedName>
</protein>
<gene>
    <name evidence="2" type="ORF">MJ956_04230</name>
</gene>
<accession>A0A9X2H314</accession>
<dbReference type="Pfam" id="PF04028">
    <property type="entry name" value="DUF374"/>
    <property type="match status" value="1"/>
</dbReference>
<dbReference type="Proteomes" id="UP001155220">
    <property type="component" value="Unassembled WGS sequence"/>
</dbReference>